<name>B9S280_RICCO</name>
<organism evidence="1 2">
    <name type="scientific">Ricinus communis</name>
    <name type="common">Castor bean</name>
    <dbReference type="NCBI Taxonomy" id="3988"/>
    <lineage>
        <taxon>Eukaryota</taxon>
        <taxon>Viridiplantae</taxon>
        <taxon>Streptophyta</taxon>
        <taxon>Embryophyta</taxon>
        <taxon>Tracheophyta</taxon>
        <taxon>Spermatophyta</taxon>
        <taxon>Magnoliopsida</taxon>
        <taxon>eudicotyledons</taxon>
        <taxon>Gunneridae</taxon>
        <taxon>Pentapetalae</taxon>
        <taxon>rosids</taxon>
        <taxon>fabids</taxon>
        <taxon>Malpighiales</taxon>
        <taxon>Euphorbiaceae</taxon>
        <taxon>Acalyphoideae</taxon>
        <taxon>Acalypheae</taxon>
        <taxon>Ricinus</taxon>
    </lineage>
</organism>
<proteinExistence type="predicted"/>
<dbReference type="InParanoid" id="B9S280"/>
<keyword evidence="2" id="KW-1185">Reference proteome</keyword>
<sequence>MRFKRQKGIQQKLTFPPVGILINQVRHMSRFSDLGTKGFIELNPHSQFPFQIRTLVPFPIRQQQPCFKIS</sequence>
<dbReference type="EMBL" id="EQ973847">
    <property type="protein sequence ID" value="EEF42288.1"/>
    <property type="molecule type" value="Genomic_DNA"/>
</dbReference>
<reference evidence="2" key="1">
    <citation type="journal article" date="2010" name="Nat. Biotechnol.">
        <title>Draft genome sequence of the oilseed species Ricinus communis.</title>
        <authorList>
            <person name="Chan A.P."/>
            <person name="Crabtree J."/>
            <person name="Zhao Q."/>
            <person name="Lorenzi H."/>
            <person name="Orvis J."/>
            <person name="Puiu D."/>
            <person name="Melake-Berhan A."/>
            <person name="Jones K.M."/>
            <person name="Redman J."/>
            <person name="Chen G."/>
            <person name="Cahoon E.B."/>
            <person name="Gedil M."/>
            <person name="Stanke M."/>
            <person name="Haas B.J."/>
            <person name="Wortman J.R."/>
            <person name="Fraser-Liggett C.M."/>
            <person name="Ravel J."/>
            <person name="Rabinowicz P.D."/>
        </authorList>
    </citation>
    <scope>NUCLEOTIDE SEQUENCE [LARGE SCALE GENOMIC DNA]</scope>
    <source>
        <strain evidence="2">cv. Hale</strain>
    </source>
</reference>
<protein>
    <submittedName>
        <fullName evidence="1">Uncharacterized protein</fullName>
    </submittedName>
</protein>
<dbReference type="AlphaFoldDB" id="B9S280"/>
<evidence type="ECO:0000313" key="1">
    <source>
        <dbReference type="EMBL" id="EEF42288.1"/>
    </source>
</evidence>
<dbReference type="Proteomes" id="UP000008311">
    <property type="component" value="Unassembled WGS sequence"/>
</dbReference>
<accession>B9S280</accession>
<evidence type="ECO:0000313" key="2">
    <source>
        <dbReference type="Proteomes" id="UP000008311"/>
    </source>
</evidence>
<gene>
    <name evidence="1" type="ORF">RCOM_1710480</name>
</gene>